<reference evidence="5 6" key="1">
    <citation type="journal article" date="2012" name="Science">
        <title>The Paleozoic origin of enzymatic lignin decomposition reconstructed from 31 fungal genomes.</title>
        <authorList>
            <person name="Floudas D."/>
            <person name="Binder M."/>
            <person name="Riley R."/>
            <person name="Barry K."/>
            <person name="Blanchette R.A."/>
            <person name="Henrissat B."/>
            <person name="Martinez A.T."/>
            <person name="Otillar R."/>
            <person name="Spatafora J.W."/>
            <person name="Yadav J.S."/>
            <person name="Aerts A."/>
            <person name="Benoit I."/>
            <person name="Boyd A."/>
            <person name="Carlson A."/>
            <person name="Copeland A."/>
            <person name="Coutinho P.M."/>
            <person name="de Vries R.P."/>
            <person name="Ferreira P."/>
            <person name="Findley K."/>
            <person name="Foster B."/>
            <person name="Gaskell J."/>
            <person name="Glotzer D."/>
            <person name="Gorecki P."/>
            <person name="Heitman J."/>
            <person name="Hesse C."/>
            <person name="Hori C."/>
            <person name="Igarashi K."/>
            <person name="Jurgens J.A."/>
            <person name="Kallen N."/>
            <person name="Kersten P."/>
            <person name="Kohler A."/>
            <person name="Kuees U."/>
            <person name="Kumar T.K.A."/>
            <person name="Kuo A."/>
            <person name="LaButti K."/>
            <person name="Larrondo L.F."/>
            <person name="Lindquist E."/>
            <person name="Ling A."/>
            <person name="Lombard V."/>
            <person name="Lucas S."/>
            <person name="Lundell T."/>
            <person name="Martin R."/>
            <person name="McLaughlin D.J."/>
            <person name="Morgenstern I."/>
            <person name="Morin E."/>
            <person name="Murat C."/>
            <person name="Nagy L.G."/>
            <person name="Nolan M."/>
            <person name="Ohm R.A."/>
            <person name="Patyshakuliyeva A."/>
            <person name="Rokas A."/>
            <person name="Ruiz-Duenas F.J."/>
            <person name="Sabat G."/>
            <person name="Salamov A."/>
            <person name="Samejima M."/>
            <person name="Schmutz J."/>
            <person name="Slot J.C."/>
            <person name="St John F."/>
            <person name="Stenlid J."/>
            <person name="Sun H."/>
            <person name="Sun S."/>
            <person name="Syed K."/>
            <person name="Tsang A."/>
            <person name="Wiebenga A."/>
            <person name="Young D."/>
            <person name="Pisabarro A."/>
            <person name="Eastwood D.C."/>
            <person name="Martin F."/>
            <person name="Cullen D."/>
            <person name="Grigoriev I.V."/>
            <person name="Hibbett D.S."/>
        </authorList>
    </citation>
    <scope>NUCLEOTIDE SEQUENCE [LARGE SCALE GENOMIC DNA]</scope>
    <source>
        <strain evidence="5 6">MD-104</strain>
    </source>
</reference>
<dbReference type="GO" id="GO:0005634">
    <property type="term" value="C:nucleus"/>
    <property type="evidence" value="ECO:0007669"/>
    <property type="project" value="UniProtKB-UniRule"/>
</dbReference>
<dbReference type="GO" id="GO:0000981">
    <property type="term" value="F:DNA-binding transcription factor activity, RNA polymerase II-specific"/>
    <property type="evidence" value="ECO:0007669"/>
    <property type="project" value="TreeGrafter"/>
</dbReference>
<dbReference type="Pfam" id="PF00505">
    <property type="entry name" value="HMG_box"/>
    <property type="match status" value="1"/>
</dbReference>
<dbReference type="CDD" id="cd01389">
    <property type="entry name" value="HMG-box_ROX1-like"/>
    <property type="match status" value="1"/>
</dbReference>
<keyword evidence="6" id="KW-1185">Reference proteome</keyword>
<dbReference type="STRING" id="742152.A0A2H3IU39"/>
<accession>A0A2H3IU39</accession>
<evidence type="ECO:0000259" key="4">
    <source>
        <dbReference type="PROSITE" id="PS50118"/>
    </source>
</evidence>
<protein>
    <submittedName>
        <fullName evidence="5">HMG-box</fullName>
    </submittedName>
</protein>
<feature type="domain" description="HMG box" evidence="4">
    <location>
        <begin position="7"/>
        <end position="73"/>
    </location>
</feature>
<dbReference type="SMART" id="SM00398">
    <property type="entry name" value="HMG"/>
    <property type="match status" value="1"/>
</dbReference>
<feature type="DNA-binding region" description="HMG box" evidence="3">
    <location>
        <begin position="7"/>
        <end position="73"/>
    </location>
</feature>
<dbReference type="Gene3D" id="1.10.30.10">
    <property type="entry name" value="High mobility group box domain"/>
    <property type="match status" value="1"/>
</dbReference>
<dbReference type="AlphaFoldDB" id="A0A2H3IU39"/>
<dbReference type="EMBL" id="KB467831">
    <property type="protein sequence ID" value="PCH33231.1"/>
    <property type="molecule type" value="Genomic_DNA"/>
</dbReference>
<dbReference type="PANTHER" id="PTHR45789">
    <property type="entry name" value="FI18025P1"/>
    <property type="match status" value="1"/>
</dbReference>
<gene>
    <name evidence="5" type="ORF">WOLCODRAFT_55161</name>
</gene>
<proteinExistence type="predicted"/>
<evidence type="ECO:0000313" key="6">
    <source>
        <dbReference type="Proteomes" id="UP000218811"/>
    </source>
</evidence>
<dbReference type="GO" id="GO:0000978">
    <property type="term" value="F:RNA polymerase II cis-regulatory region sequence-specific DNA binding"/>
    <property type="evidence" value="ECO:0007669"/>
    <property type="project" value="TreeGrafter"/>
</dbReference>
<dbReference type="PANTHER" id="PTHR45789:SF2">
    <property type="entry name" value="FI18025P1"/>
    <property type="match status" value="1"/>
</dbReference>
<keyword evidence="1 3" id="KW-0238">DNA-binding</keyword>
<dbReference type="OrthoDB" id="6247875at2759"/>
<dbReference type="InterPro" id="IPR051356">
    <property type="entry name" value="SOX/SOX-like_TF"/>
</dbReference>
<dbReference type="OMA" id="LHKEMYP"/>
<name>A0A2H3IU39_WOLCO</name>
<evidence type="ECO:0000313" key="5">
    <source>
        <dbReference type="EMBL" id="PCH33231.1"/>
    </source>
</evidence>
<feature type="non-terminal residue" evidence="5">
    <location>
        <position position="1"/>
    </location>
</feature>
<dbReference type="PROSITE" id="PS50118">
    <property type="entry name" value="HMG_BOX_2"/>
    <property type="match status" value="1"/>
</dbReference>
<dbReference type="SUPFAM" id="SSF47095">
    <property type="entry name" value="HMG-box"/>
    <property type="match status" value="1"/>
</dbReference>
<feature type="non-terminal residue" evidence="5">
    <location>
        <position position="79"/>
    </location>
</feature>
<evidence type="ECO:0000256" key="2">
    <source>
        <dbReference type="ARBA" id="ARBA00023242"/>
    </source>
</evidence>
<organism evidence="5 6">
    <name type="scientific">Wolfiporia cocos (strain MD-104)</name>
    <name type="common">Brown rot fungus</name>
    <dbReference type="NCBI Taxonomy" id="742152"/>
    <lineage>
        <taxon>Eukaryota</taxon>
        <taxon>Fungi</taxon>
        <taxon>Dikarya</taxon>
        <taxon>Basidiomycota</taxon>
        <taxon>Agaricomycotina</taxon>
        <taxon>Agaricomycetes</taxon>
        <taxon>Polyporales</taxon>
        <taxon>Phaeolaceae</taxon>
        <taxon>Wolfiporia</taxon>
    </lineage>
</organism>
<evidence type="ECO:0000256" key="1">
    <source>
        <dbReference type="ARBA" id="ARBA00023125"/>
    </source>
</evidence>
<dbReference type="InterPro" id="IPR036910">
    <property type="entry name" value="HMG_box_dom_sf"/>
</dbReference>
<dbReference type="Proteomes" id="UP000218811">
    <property type="component" value="Unassembled WGS sequence"/>
</dbReference>
<dbReference type="InterPro" id="IPR009071">
    <property type="entry name" value="HMG_box_dom"/>
</dbReference>
<evidence type="ECO:0000256" key="3">
    <source>
        <dbReference type="PROSITE-ProRule" id="PRU00267"/>
    </source>
</evidence>
<sequence length="79" mass="9225">SKGPDHIPRPANAWMLFRAATSRKIKGIENNQRNVSKIISAAWRNMSEKDKAMWYERAATQKQLHAERFPGYRYHPSAR</sequence>
<keyword evidence="2 3" id="KW-0539">Nucleus</keyword>